<accession>A0ACC2PLL8</accession>
<keyword evidence="2" id="KW-1185">Reference proteome</keyword>
<gene>
    <name evidence="1" type="ORF">QAD02_019733</name>
</gene>
<sequence length="116" mass="13406">MKDVEQWNTFQFKASPRCTSDLLKWLLFLRTTRNLSKYQGKFCEIGLLHGEAIMDNLLNKIVEMHKIDMETDIYGKFYKILSEMVGIGCSQPTSARVSIFTSTLVSFGTAFYYVVR</sequence>
<dbReference type="EMBL" id="CM056741">
    <property type="protein sequence ID" value="KAJ8683941.1"/>
    <property type="molecule type" value="Genomic_DNA"/>
</dbReference>
<organism evidence="1 2">
    <name type="scientific">Eretmocerus hayati</name>
    <dbReference type="NCBI Taxonomy" id="131215"/>
    <lineage>
        <taxon>Eukaryota</taxon>
        <taxon>Metazoa</taxon>
        <taxon>Ecdysozoa</taxon>
        <taxon>Arthropoda</taxon>
        <taxon>Hexapoda</taxon>
        <taxon>Insecta</taxon>
        <taxon>Pterygota</taxon>
        <taxon>Neoptera</taxon>
        <taxon>Endopterygota</taxon>
        <taxon>Hymenoptera</taxon>
        <taxon>Apocrita</taxon>
        <taxon>Proctotrupomorpha</taxon>
        <taxon>Chalcidoidea</taxon>
        <taxon>Aphelinidae</taxon>
        <taxon>Aphelininae</taxon>
        <taxon>Eretmocerus</taxon>
    </lineage>
</organism>
<name>A0ACC2PLL8_9HYME</name>
<proteinExistence type="predicted"/>
<evidence type="ECO:0000313" key="1">
    <source>
        <dbReference type="EMBL" id="KAJ8683941.1"/>
    </source>
</evidence>
<protein>
    <submittedName>
        <fullName evidence="1">Uncharacterized protein</fullName>
    </submittedName>
</protein>
<dbReference type="Proteomes" id="UP001239111">
    <property type="component" value="Chromosome 1"/>
</dbReference>
<reference evidence="1" key="1">
    <citation type="submission" date="2023-04" db="EMBL/GenBank/DDBJ databases">
        <title>A chromosome-level genome assembly of the parasitoid wasp Eretmocerus hayati.</title>
        <authorList>
            <person name="Zhong Y."/>
            <person name="Liu S."/>
            <person name="Liu Y."/>
        </authorList>
    </citation>
    <scope>NUCLEOTIDE SEQUENCE</scope>
    <source>
        <strain evidence="1">ZJU_SS_LIU_2023</strain>
    </source>
</reference>
<evidence type="ECO:0000313" key="2">
    <source>
        <dbReference type="Proteomes" id="UP001239111"/>
    </source>
</evidence>
<comment type="caution">
    <text evidence="1">The sequence shown here is derived from an EMBL/GenBank/DDBJ whole genome shotgun (WGS) entry which is preliminary data.</text>
</comment>